<organism evidence="3 4">
    <name type="scientific">Candidatus Methylobacter oryzae</name>
    <dbReference type="NCBI Taxonomy" id="2497749"/>
    <lineage>
        <taxon>Bacteria</taxon>
        <taxon>Pseudomonadati</taxon>
        <taxon>Pseudomonadota</taxon>
        <taxon>Gammaproteobacteria</taxon>
        <taxon>Methylococcales</taxon>
        <taxon>Methylococcaceae</taxon>
        <taxon>Methylobacter</taxon>
    </lineage>
</organism>
<dbReference type="Gene3D" id="2.60.120.380">
    <property type="match status" value="1"/>
</dbReference>
<proteinExistence type="predicted"/>
<keyword evidence="4" id="KW-1185">Reference proteome</keyword>
<evidence type="ECO:0000256" key="1">
    <source>
        <dbReference type="SAM" id="SignalP"/>
    </source>
</evidence>
<dbReference type="Proteomes" id="UP000733744">
    <property type="component" value="Unassembled WGS sequence"/>
</dbReference>
<dbReference type="PIRSF" id="PIRSF012281">
    <property type="entry name" value="UCP012281"/>
    <property type="match status" value="1"/>
</dbReference>
<dbReference type="InterPro" id="IPR012039">
    <property type="entry name" value="UCP012281"/>
</dbReference>
<comment type="caution">
    <text evidence="3">The sequence shown here is derived from an EMBL/GenBank/DDBJ whole genome shotgun (WGS) entry which is preliminary data.</text>
</comment>
<name>A0ABY3CEJ7_9GAMM</name>
<evidence type="ECO:0000313" key="4">
    <source>
        <dbReference type="Proteomes" id="UP000733744"/>
    </source>
</evidence>
<reference evidence="3 4" key="1">
    <citation type="journal article" date="2019" name="Antonie Van Leeuwenhoek">
        <title>Description of 'Ca. Methylobacter oryzae' KRF1, a novel species from the environmentally important Methylobacter clade 2.</title>
        <authorList>
            <person name="Khatri K."/>
            <person name="Mohite J.A."/>
            <person name="Pandit P.S."/>
            <person name="Bahulikar R."/>
            <person name="Rahalkar M.C."/>
        </authorList>
    </citation>
    <scope>NUCLEOTIDE SEQUENCE [LARGE SCALE GENOMIC DNA]</scope>
    <source>
        <strain evidence="3 4">KRF1</strain>
    </source>
</reference>
<dbReference type="RefSeq" id="WP_127030173.1">
    <property type="nucleotide sequence ID" value="NZ_RYFG02000021.1"/>
</dbReference>
<gene>
    <name evidence="3" type="ORF">EKO24_004190</name>
</gene>
<dbReference type="Pfam" id="PF09906">
    <property type="entry name" value="DUF2135"/>
    <property type="match status" value="1"/>
</dbReference>
<evidence type="ECO:0000313" key="3">
    <source>
        <dbReference type="EMBL" id="TRX01283.1"/>
    </source>
</evidence>
<evidence type="ECO:0000259" key="2">
    <source>
        <dbReference type="Pfam" id="PF09906"/>
    </source>
</evidence>
<dbReference type="InterPro" id="IPR019220">
    <property type="entry name" value="DUF2135"/>
</dbReference>
<keyword evidence="1" id="KW-0732">Signal</keyword>
<feature type="signal peptide" evidence="1">
    <location>
        <begin position="1"/>
        <end position="21"/>
    </location>
</feature>
<dbReference type="EMBL" id="RYFG02000021">
    <property type="protein sequence ID" value="TRX01283.1"/>
    <property type="molecule type" value="Genomic_DNA"/>
</dbReference>
<sequence>MNYRIVCFGLCTVLAMPPAVAESAVSIDVPKGGWNAPGDKKNSFTQQVTYPAASVNTPPGQAETALIRGRIAAHAKSGGQPATLVVNGVAMPLRIEQDGSFERPYSFSPGSNSVEVRDPDSLDVSRVQFLHNGKEQAAAGLRVVLSWDSDNTDLDLHVIAPDGGHGWYGNRVLENGGALDVDVTTGYGPEIFAMPAPLKGRYLVYVNYYGGGYSDDDPAQELTTARVTVITQEGTVNEKQESITVPLREPGELTLIRSFVYP</sequence>
<feature type="domain" description="DUF2135" evidence="2">
    <location>
        <begin position="197"/>
        <end position="247"/>
    </location>
</feature>
<protein>
    <submittedName>
        <fullName evidence="3">DUF2135 domain-containing protein</fullName>
    </submittedName>
</protein>
<accession>A0ABY3CEJ7</accession>
<feature type="chain" id="PRO_5046288390" evidence="1">
    <location>
        <begin position="22"/>
        <end position="262"/>
    </location>
</feature>